<feature type="active site" evidence="9">
    <location>
        <position position="130"/>
    </location>
</feature>
<evidence type="ECO:0000259" key="10">
    <source>
        <dbReference type="PROSITE" id="PS50137"/>
    </source>
</evidence>
<dbReference type="GO" id="GO:0008033">
    <property type="term" value="P:tRNA processing"/>
    <property type="evidence" value="ECO:0007669"/>
    <property type="project" value="UniProtKB-KW"/>
</dbReference>
<keyword evidence="3 9" id="KW-0698">rRNA processing</keyword>
<dbReference type="InterPro" id="IPR014720">
    <property type="entry name" value="dsRBD_dom"/>
</dbReference>
<dbReference type="SMART" id="SM00358">
    <property type="entry name" value="DSRM"/>
    <property type="match status" value="1"/>
</dbReference>
<dbReference type="PROSITE" id="PS50137">
    <property type="entry name" value="DS_RBD"/>
    <property type="match status" value="1"/>
</dbReference>
<evidence type="ECO:0000256" key="4">
    <source>
        <dbReference type="ARBA" id="ARBA00022664"/>
    </source>
</evidence>
<feature type="binding site" evidence="9">
    <location>
        <position position="130"/>
    </location>
    <ligand>
        <name>Mg(2+)</name>
        <dbReference type="ChEBI" id="CHEBI:18420"/>
    </ligand>
</feature>
<feature type="binding site" evidence="9">
    <location>
        <position position="127"/>
    </location>
    <ligand>
        <name>Mg(2+)</name>
        <dbReference type="ChEBI" id="CHEBI:18420"/>
    </ligand>
</feature>
<dbReference type="Gene3D" id="3.30.160.20">
    <property type="match status" value="1"/>
</dbReference>
<gene>
    <name evidence="9" type="primary">rnc</name>
    <name evidence="12" type="ORF">AVDCRST_MAG74-1961</name>
</gene>
<keyword evidence="9" id="KW-0819">tRNA processing</keyword>
<keyword evidence="9" id="KW-0699">rRNA-binding</keyword>
<accession>A0A6J4P9C0</accession>
<evidence type="ECO:0000256" key="8">
    <source>
        <dbReference type="ARBA" id="ARBA00022884"/>
    </source>
</evidence>
<dbReference type="GO" id="GO:0046872">
    <property type="term" value="F:metal ion binding"/>
    <property type="evidence" value="ECO:0007669"/>
    <property type="project" value="UniProtKB-KW"/>
</dbReference>
<dbReference type="InterPro" id="IPR036389">
    <property type="entry name" value="RNase_III_sf"/>
</dbReference>
<dbReference type="SUPFAM" id="SSF69065">
    <property type="entry name" value="RNase III domain-like"/>
    <property type="match status" value="1"/>
</dbReference>
<dbReference type="GO" id="GO:0010468">
    <property type="term" value="P:regulation of gene expression"/>
    <property type="evidence" value="ECO:0007669"/>
    <property type="project" value="TreeGrafter"/>
</dbReference>
<comment type="subcellular location">
    <subcellularLocation>
        <location evidence="9">Cytoplasm</location>
    </subcellularLocation>
</comment>
<dbReference type="Pfam" id="PF00035">
    <property type="entry name" value="dsrm"/>
    <property type="match status" value="1"/>
</dbReference>
<evidence type="ECO:0000259" key="11">
    <source>
        <dbReference type="PROSITE" id="PS50142"/>
    </source>
</evidence>
<feature type="active site" evidence="9">
    <location>
        <position position="58"/>
    </location>
</feature>
<evidence type="ECO:0000256" key="3">
    <source>
        <dbReference type="ARBA" id="ARBA00022552"/>
    </source>
</evidence>
<comment type="catalytic activity">
    <reaction evidence="1 9">
        <text>Endonucleolytic cleavage to 5'-phosphomonoester.</text>
        <dbReference type="EC" id="3.1.26.3"/>
    </reaction>
</comment>
<comment type="cofactor">
    <cofactor evidence="9">
        <name>Mg(2+)</name>
        <dbReference type="ChEBI" id="CHEBI:18420"/>
    </cofactor>
</comment>
<proteinExistence type="inferred from homology"/>
<dbReference type="AlphaFoldDB" id="A0A6J4P9C0"/>
<comment type="function">
    <text evidence="9">Digests double-stranded RNA. Involved in the processing of primary rRNA transcript to yield the immediate precursors to the large and small rRNAs (23S and 16S). Processes some mRNAs, and tRNAs when they are encoded in the rRNA operon. Processes pre-crRNA and tracrRNA of type II CRISPR loci if present in the organism.</text>
</comment>
<reference evidence="12" key="1">
    <citation type="submission" date="2020-02" db="EMBL/GenBank/DDBJ databases">
        <authorList>
            <person name="Meier V. D."/>
        </authorList>
    </citation>
    <scope>NUCLEOTIDE SEQUENCE</scope>
    <source>
        <strain evidence="12">AVDCRST_MAG74</strain>
    </source>
</reference>
<dbReference type="SMART" id="SM00535">
    <property type="entry name" value="RIBOc"/>
    <property type="match status" value="1"/>
</dbReference>
<feature type="domain" description="DRBM" evidence="10">
    <location>
        <begin position="167"/>
        <end position="235"/>
    </location>
</feature>
<evidence type="ECO:0000256" key="6">
    <source>
        <dbReference type="ARBA" id="ARBA00022759"/>
    </source>
</evidence>
<dbReference type="Gene3D" id="1.10.1520.10">
    <property type="entry name" value="Ribonuclease III domain"/>
    <property type="match status" value="1"/>
</dbReference>
<dbReference type="InterPro" id="IPR011907">
    <property type="entry name" value="RNase_III"/>
</dbReference>
<dbReference type="InterPro" id="IPR000999">
    <property type="entry name" value="RNase_III_dom"/>
</dbReference>
<dbReference type="EMBL" id="CADCUR010000174">
    <property type="protein sequence ID" value="CAA9406344.1"/>
    <property type="molecule type" value="Genomic_DNA"/>
</dbReference>
<evidence type="ECO:0000256" key="7">
    <source>
        <dbReference type="ARBA" id="ARBA00022801"/>
    </source>
</evidence>
<keyword evidence="5 9" id="KW-0540">Nuclease</keyword>
<evidence type="ECO:0000256" key="2">
    <source>
        <dbReference type="ARBA" id="ARBA00010183"/>
    </source>
</evidence>
<dbReference type="HAMAP" id="MF_00104">
    <property type="entry name" value="RNase_III"/>
    <property type="match status" value="1"/>
</dbReference>
<evidence type="ECO:0000256" key="1">
    <source>
        <dbReference type="ARBA" id="ARBA00000109"/>
    </source>
</evidence>
<dbReference type="CDD" id="cd10845">
    <property type="entry name" value="DSRM_RNAse_III_family"/>
    <property type="match status" value="1"/>
</dbReference>
<sequence length="242" mass="26824">MSSANLAGFERLLGYTFQNPALLERAVTHRSWAFERVPFGEENEIRRLQNESLEFVGDSVLGLAVAEYLHLRHPDASEGDLTLMKHHLVSTATLGKIAENLGISKYMRVGRGEEKTGGRRKLALLADTLEAVIAAIFFDSGYIAARAFVNRVFAEEFRRATPKTSIDYKTLLQETLQAEKLAAPVYNVVKTDGPPHERKFFVEAVWETGRVRGKGSSIKAAEMMAANLALQKLNKGGDESVK</sequence>
<evidence type="ECO:0000256" key="9">
    <source>
        <dbReference type="HAMAP-Rule" id="MF_00104"/>
    </source>
</evidence>
<dbReference type="EC" id="3.1.26.3" evidence="9"/>
<keyword evidence="7 9" id="KW-0378">Hydrolase</keyword>
<dbReference type="CDD" id="cd00593">
    <property type="entry name" value="RIBOc"/>
    <property type="match status" value="1"/>
</dbReference>
<comment type="subunit">
    <text evidence="9">Homodimer.</text>
</comment>
<dbReference type="Pfam" id="PF14622">
    <property type="entry name" value="Ribonucleas_3_3"/>
    <property type="match status" value="1"/>
</dbReference>
<dbReference type="GO" id="GO:0019843">
    <property type="term" value="F:rRNA binding"/>
    <property type="evidence" value="ECO:0007669"/>
    <property type="project" value="UniProtKB-KW"/>
</dbReference>
<dbReference type="PANTHER" id="PTHR11207">
    <property type="entry name" value="RIBONUCLEASE III"/>
    <property type="match status" value="1"/>
</dbReference>
<dbReference type="PROSITE" id="PS50142">
    <property type="entry name" value="RNASE_3_2"/>
    <property type="match status" value="1"/>
</dbReference>
<dbReference type="PANTHER" id="PTHR11207:SF0">
    <property type="entry name" value="RIBONUCLEASE 3"/>
    <property type="match status" value="1"/>
</dbReference>
<organism evidence="12">
    <name type="scientific">uncultured Pyrinomonadaceae bacterium</name>
    <dbReference type="NCBI Taxonomy" id="2283094"/>
    <lineage>
        <taxon>Bacteria</taxon>
        <taxon>Pseudomonadati</taxon>
        <taxon>Acidobacteriota</taxon>
        <taxon>Blastocatellia</taxon>
        <taxon>Blastocatellales</taxon>
        <taxon>Pyrinomonadaceae</taxon>
        <taxon>environmental samples</taxon>
    </lineage>
</organism>
<keyword evidence="4 9" id="KW-0507">mRNA processing</keyword>
<keyword evidence="9" id="KW-0963">Cytoplasm</keyword>
<feature type="domain" description="RNase III" evidence="11">
    <location>
        <begin position="6"/>
        <end position="141"/>
    </location>
</feature>
<dbReference type="GO" id="GO:0004525">
    <property type="term" value="F:ribonuclease III activity"/>
    <property type="evidence" value="ECO:0007669"/>
    <property type="project" value="UniProtKB-UniRule"/>
</dbReference>
<keyword evidence="8 9" id="KW-0694">RNA-binding</keyword>
<keyword evidence="9" id="KW-0479">Metal-binding</keyword>
<keyword evidence="6 9" id="KW-0255">Endonuclease</keyword>
<keyword evidence="9" id="KW-0460">Magnesium</keyword>
<dbReference type="NCBIfam" id="TIGR02191">
    <property type="entry name" value="RNaseIII"/>
    <property type="match status" value="1"/>
</dbReference>
<dbReference type="GO" id="GO:0006364">
    <property type="term" value="P:rRNA processing"/>
    <property type="evidence" value="ECO:0007669"/>
    <property type="project" value="UniProtKB-UniRule"/>
</dbReference>
<evidence type="ECO:0000313" key="12">
    <source>
        <dbReference type="EMBL" id="CAA9406344.1"/>
    </source>
</evidence>
<dbReference type="GO" id="GO:0003725">
    <property type="term" value="F:double-stranded RNA binding"/>
    <property type="evidence" value="ECO:0007669"/>
    <property type="project" value="TreeGrafter"/>
</dbReference>
<dbReference type="FunFam" id="1.10.1520.10:FF:000001">
    <property type="entry name" value="Ribonuclease 3"/>
    <property type="match status" value="1"/>
</dbReference>
<evidence type="ECO:0000256" key="5">
    <source>
        <dbReference type="ARBA" id="ARBA00022722"/>
    </source>
</evidence>
<dbReference type="GO" id="GO:0005737">
    <property type="term" value="C:cytoplasm"/>
    <property type="evidence" value="ECO:0007669"/>
    <property type="project" value="UniProtKB-SubCell"/>
</dbReference>
<feature type="binding site" evidence="9">
    <location>
        <position position="54"/>
    </location>
    <ligand>
        <name>Mg(2+)</name>
        <dbReference type="ChEBI" id="CHEBI:18420"/>
    </ligand>
</feature>
<name>A0A6J4P9C0_9BACT</name>
<protein>
    <recommendedName>
        <fullName evidence="9">Ribonuclease 3</fullName>
        <ecNumber evidence="9">3.1.26.3</ecNumber>
    </recommendedName>
    <alternativeName>
        <fullName evidence="9">Ribonuclease III</fullName>
        <shortName evidence="9">RNase III</shortName>
    </alternativeName>
</protein>
<comment type="similarity">
    <text evidence="2">Belongs to the ribonuclease III family.</text>
</comment>
<dbReference type="GO" id="GO:0006397">
    <property type="term" value="P:mRNA processing"/>
    <property type="evidence" value="ECO:0007669"/>
    <property type="project" value="UniProtKB-UniRule"/>
</dbReference>
<dbReference type="SUPFAM" id="SSF54768">
    <property type="entry name" value="dsRNA-binding domain-like"/>
    <property type="match status" value="1"/>
</dbReference>